<dbReference type="STRING" id="243365.CV_2647"/>
<reference evidence="2 3" key="1">
    <citation type="journal article" date="2003" name="Proc. Natl. Acad. Sci. U.S.A.">
        <title>The complete genome sequence of Chromobacterium violaceum reveals remarkable and exploitable bacterial adaptability.</title>
        <authorList>
            <person name="Vasconcelos A.T.R."/>
            <person name="de Almeida D.F."/>
            <person name="Almeida F.C."/>
            <person name="de Almeida L.G.P."/>
            <person name="de Almeida R."/>
            <person name="Goncalves J.A.A."/>
            <person name="Andrade E.M."/>
            <person name="Antonio R.V."/>
            <person name="Araripe J."/>
            <person name="de Araujo M.F.F."/>
            <person name="Filho S.A."/>
            <person name="Azevedo V."/>
            <person name="Batista A.J."/>
            <person name="Bataus L.A.M."/>
            <person name="Batista J.S."/>
            <person name="Belo A."/>
            <person name="vander Berg C."/>
            <person name="Blamey J."/>
            <person name="Bogo M."/>
            <person name="Bonato S."/>
            <person name="Bordignon J."/>
            <person name="Brito C.A."/>
            <person name="Brocchi M."/>
            <person name="Burity H.A."/>
            <person name="Camargo A.A."/>
            <person name="Cardoso D.D.P."/>
            <person name="Carneiro N.P."/>
            <person name="Carraro D.M."/>
            <person name="Carvalho C.M.B."/>
            <person name="Cascardo J.C.M."/>
            <person name="Cavada B.S."/>
            <person name="Chueire L.M.O."/>
            <person name="Pasa T.B.C."/>
            <person name="Duran N."/>
            <person name="Fagundes N."/>
            <person name="Falcao C.L."/>
            <person name="Fantinatti F."/>
            <person name="Farias I.P."/>
            <person name="Felipe M.S.S."/>
            <person name="Ferrari L.P."/>
            <person name="Ferro J.A."/>
            <person name="Ferro M.I.T."/>
            <person name="Franco G.R."/>
            <person name="Freitas N.S.A."/>
            <person name="Furlan L.R."/>
            <person name="Gazzinelli R.T."/>
            <person name="Gomes E.A."/>
            <person name="Goncalves P.R."/>
            <person name="Grangeiro T.B."/>
            <person name="Grattapaglia D."/>
            <person name="Grisard E.C."/>
            <person name="Guimaraes C.T."/>
            <person name="Hanna E.S."/>
            <person name="Hungria M."/>
            <person name="Jardim S.N."/>
            <person name="Laurino J."/>
            <person name="Leoi L.C.T."/>
            <person name="Fassarella L."/>
            <person name="Lima A."/>
            <person name="Loureiro M.F."/>
            <person name="Lyra M.C.P."/>
            <person name="Macedo M."/>
            <person name="Madeira H.M.F."/>
            <person name="Manfio G.P."/>
            <person name="Maranhao A.Q."/>
            <person name="Martins W.S."/>
            <person name="di Mauro S.M.Z."/>
            <person name="de Medeiros S.R.B."/>
            <person name="Meissner R.D.V."/>
            <person name="Menck C.F.M."/>
            <person name="Moreira M.A.M."/>
            <person name="Nascimento F.F."/>
            <person name="Nicolas M.F."/>
            <person name="Oliveira J.G."/>
            <person name="Oliveira S.C."/>
            <person name="Paixao R.F.C."/>
            <person name="Parente J.A."/>
            <person name="Pedrosa F.O."/>
            <person name="Pena S.J.D."/>
            <person name="Perreira J.O."/>
            <person name="Perreira M."/>
            <person name="Pinto L.S.R.C."/>
            <person name="Pinto L.S."/>
            <person name="Porto J.I.R."/>
            <person name="Potrich D.P."/>
            <person name="Neto C.E.R."/>
            <person name="Reis A.M.M."/>
            <person name="Rigo L.U."/>
            <person name="Rondinelli E."/>
            <person name="dos Santos E.B.P."/>
            <person name="Santos F.R."/>
            <person name="Schneider M.P.C."/>
            <person name="Seuanez H.N."/>
            <person name="Silva A.M.R."/>
            <person name="da Silva A.L.C."/>
            <person name="Silva D.W."/>
            <person name="Silva R."/>
            <person name="Simoes I.C."/>
            <person name="Simon D."/>
            <person name="Soares C.M.A."/>
            <person name="Soares R.B.A."/>
            <person name="Souza E.M."/>
            <person name="Souza K.R.L."/>
            <person name="Souza R.C."/>
            <person name="Steffens M.B.R."/>
            <person name="Steindel M."/>
            <person name="Teixeira S.R."/>
            <person name="Urmenyi T."/>
            <person name="Vettore A."/>
            <person name="Wassem R."/>
            <person name="Zaha A."/>
            <person name="Simpson A.J.G."/>
        </authorList>
    </citation>
    <scope>NUCLEOTIDE SEQUENCE [LARGE SCALE GENOMIC DNA]</scope>
    <source>
        <strain evidence="3">ATCC 12472 / DSM 30191 / JCM 1249 / NBRC 12614 / NCIMB 9131 / NCTC 9757</strain>
    </source>
</reference>
<name>Q7NUQ0_CHRVO</name>
<evidence type="ECO:0000313" key="2">
    <source>
        <dbReference type="EMBL" id="AAQ60317.1"/>
    </source>
</evidence>
<dbReference type="EMBL" id="AE016825">
    <property type="protein sequence ID" value="AAQ60317.1"/>
    <property type="molecule type" value="Genomic_DNA"/>
</dbReference>
<gene>
    <name evidence="2" type="ordered locus">CV_2647</name>
</gene>
<dbReference type="HOGENOM" id="CLU_2988299_0_0_4"/>
<dbReference type="KEGG" id="cvi:CV_2647"/>
<evidence type="ECO:0000313" key="3">
    <source>
        <dbReference type="Proteomes" id="UP000001424"/>
    </source>
</evidence>
<evidence type="ECO:0000256" key="1">
    <source>
        <dbReference type="SAM" id="MobiDB-lite"/>
    </source>
</evidence>
<organism evidence="2 3">
    <name type="scientific">Chromobacterium violaceum (strain ATCC 12472 / DSM 30191 / JCM 1249 / CCUG 213 / NBRC 12614 / NCIMB 9131 / NCTC 9757 / MK)</name>
    <dbReference type="NCBI Taxonomy" id="243365"/>
    <lineage>
        <taxon>Bacteria</taxon>
        <taxon>Pseudomonadati</taxon>
        <taxon>Pseudomonadota</taxon>
        <taxon>Betaproteobacteria</taxon>
        <taxon>Neisseriales</taxon>
        <taxon>Chromobacteriaceae</taxon>
        <taxon>Chromobacterium</taxon>
    </lineage>
</organism>
<feature type="region of interest" description="Disordered" evidence="1">
    <location>
        <begin position="27"/>
        <end position="57"/>
    </location>
</feature>
<dbReference type="AlphaFoldDB" id="Q7NUQ0"/>
<dbReference type="Proteomes" id="UP000001424">
    <property type="component" value="Chromosome"/>
</dbReference>
<proteinExistence type="predicted"/>
<keyword evidence="3" id="KW-1185">Reference proteome</keyword>
<accession>Q7NUQ0</accession>
<protein>
    <submittedName>
        <fullName evidence="2">Uncharacterized protein</fullName>
    </submittedName>
</protein>
<sequence length="57" mass="6297">MRSACPPFAAADYCDMAHKAMPVKQPVAKTQEALPPISKNHAGRMRRRMVESWSAVA</sequence>